<name>A0A089HRV3_PAEDU</name>
<dbReference type="KEGG" id="pdu:PDUR_17130"/>
<dbReference type="STRING" id="44251.PDUR_17130"/>
<dbReference type="AlphaFoldDB" id="A0A089HRV3"/>
<organism evidence="2 3">
    <name type="scientific">Paenibacillus durus</name>
    <name type="common">Paenibacillus azotofixans</name>
    <dbReference type="NCBI Taxonomy" id="44251"/>
    <lineage>
        <taxon>Bacteria</taxon>
        <taxon>Bacillati</taxon>
        <taxon>Bacillota</taxon>
        <taxon>Bacilli</taxon>
        <taxon>Bacillales</taxon>
        <taxon>Paenibacillaceae</taxon>
        <taxon>Paenibacillus</taxon>
    </lineage>
</organism>
<keyword evidence="3" id="KW-1185">Reference proteome</keyword>
<keyword evidence="1" id="KW-0812">Transmembrane</keyword>
<proteinExistence type="predicted"/>
<keyword evidence="1" id="KW-0472">Membrane</keyword>
<evidence type="ECO:0000313" key="3">
    <source>
        <dbReference type="Proteomes" id="UP000029409"/>
    </source>
</evidence>
<keyword evidence="1" id="KW-1133">Transmembrane helix</keyword>
<feature type="transmembrane region" description="Helical" evidence="1">
    <location>
        <begin position="35"/>
        <end position="55"/>
    </location>
</feature>
<gene>
    <name evidence="2" type="ORF">PDUR_17130</name>
</gene>
<accession>A0A089HRV3</accession>
<protein>
    <submittedName>
        <fullName evidence="2">Uncharacterized protein</fullName>
    </submittedName>
</protein>
<sequence length="89" mass="10094">MYYGREYGLSFKSELEEGTVVTVTFPAHEIPMKRIPVWLTLLLLILMAAALSSCLGSTPPHIDDTGTKLINLDNMLWPENQKLLFPFVR</sequence>
<evidence type="ECO:0000313" key="2">
    <source>
        <dbReference type="EMBL" id="AIQ13445.1"/>
    </source>
</evidence>
<evidence type="ECO:0000256" key="1">
    <source>
        <dbReference type="SAM" id="Phobius"/>
    </source>
</evidence>
<dbReference type="RefSeq" id="WP_042207243.1">
    <property type="nucleotide sequence ID" value="NZ_CP009288.1"/>
</dbReference>
<reference evidence="2 3" key="1">
    <citation type="submission" date="2014-08" db="EMBL/GenBank/DDBJ databases">
        <title>Comparative genomics of the Paenibacillus odorifer group.</title>
        <authorList>
            <person name="den Bakker H.C."/>
            <person name="Tsai Y.-C."/>
            <person name="Martin N."/>
            <person name="Korlach J."/>
            <person name="Wiedmann M."/>
        </authorList>
    </citation>
    <scope>NUCLEOTIDE SEQUENCE [LARGE SCALE GENOMIC DNA]</scope>
    <source>
        <strain evidence="2 3">DSM 1735</strain>
    </source>
</reference>
<dbReference type="EMBL" id="CP009288">
    <property type="protein sequence ID" value="AIQ13445.1"/>
    <property type="molecule type" value="Genomic_DNA"/>
</dbReference>
<dbReference type="Proteomes" id="UP000029409">
    <property type="component" value="Chromosome"/>
</dbReference>